<evidence type="ECO:0000313" key="3">
    <source>
        <dbReference type="RefSeq" id="XP_014670003.1"/>
    </source>
</evidence>
<evidence type="ECO:0000256" key="1">
    <source>
        <dbReference type="SAM" id="Phobius"/>
    </source>
</evidence>
<proteinExistence type="predicted"/>
<organism evidence="2 3">
    <name type="scientific">Priapulus caudatus</name>
    <name type="common">Priapulid worm</name>
    <dbReference type="NCBI Taxonomy" id="37621"/>
    <lineage>
        <taxon>Eukaryota</taxon>
        <taxon>Metazoa</taxon>
        <taxon>Ecdysozoa</taxon>
        <taxon>Scalidophora</taxon>
        <taxon>Priapulida</taxon>
        <taxon>Priapulimorpha</taxon>
        <taxon>Priapulimorphida</taxon>
        <taxon>Priapulidae</taxon>
        <taxon>Priapulus</taxon>
    </lineage>
</organism>
<feature type="transmembrane region" description="Helical" evidence="1">
    <location>
        <begin position="374"/>
        <end position="394"/>
    </location>
</feature>
<evidence type="ECO:0000313" key="2">
    <source>
        <dbReference type="Proteomes" id="UP000695022"/>
    </source>
</evidence>
<keyword evidence="2" id="KW-1185">Reference proteome</keyword>
<keyword evidence="1" id="KW-0812">Transmembrane</keyword>
<feature type="transmembrane region" description="Helical" evidence="1">
    <location>
        <begin position="400"/>
        <end position="421"/>
    </location>
</feature>
<reference evidence="3" key="1">
    <citation type="submission" date="2025-08" db="UniProtKB">
        <authorList>
            <consortium name="RefSeq"/>
        </authorList>
    </citation>
    <scope>IDENTIFICATION</scope>
</reference>
<dbReference type="PANTHER" id="PTHR38337:SF1">
    <property type="entry name" value="GUSTATORY RECEPTOR"/>
    <property type="match status" value="1"/>
</dbReference>
<feature type="transmembrane region" description="Helical" evidence="1">
    <location>
        <begin position="259"/>
        <end position="280"/>
    </location>
</feature>
<name>A0ABM1ECT2_PRICU</name>
<protein>
    <submittedName>
        <fullName evidence="3">Uncharacterized protein LOC106811008</fullName>
    </submittedName>
</protein>
<sequence>MSSDDESLIVSDKIHGTCPSASGNNHISCRRVPGSVGYTDLQASHHNVDMTSDMEATGTEDPTEVDFSTVEISGEEHIAEVQCNPTSVALSFCKKTVLTPYMRLMCVLGWRPLPEERQSRFSSYCCRVANVVYPLVVLGIILLGYVLQFAACLRTDRVEGDKRIVNDSHVPETPSDPVFEGPPQPVLEDVRQHCQRNIYSLFVVPDMLHLFSYCHAFYATRYGNSEFVLTLMERVFLQASPYTHSGYLSQRGLIKTLRLLLVLAFLWLLTSTGNLVLRMLAGGGIEWEPWLEPAGATASAMLIVVLVLSVAAVHLVYVAVVIGYAVQCQLLIYCIRGLGERVFERSISLLEVFKEVQESHALLKTLNNQSATTVALILYNFGCYMTLCVVALVSRDTVPYGWVTYVCTVTSCFLWVVIFLLPLVQGGRVSAACSSLSKLGHAIRARPFGYQDTNAQDLDSLLLFLSTLKLQAKMFRIPVKSSFLFGIFIPVTFVLLLLCQLGQLINV</sequence>
<keyword evidence="1" id="KW-0472">Membrane</keyword>
<gene>
    <name evidence="3" type="primary">LOC106811008</name>
</gene>
<accession>A0ABM1ECT2</accession>
<dbReference type="RefSeq" id="XP_014670003.1">
    <property type="nucleotide sequence ID" value="XM_014814517.1"/>
</dbReference>
<dbReference type="Proteomes" id="UP000695022">
    <property type="component" value="Unplaced"/>
</dbReference>
<feature type="transmembrane region" description="Helical" evidence="1">
    <location>
        <begin position="131"/>
        <end position="153"/>
    </location>
</feature>
<dbReference type="PANTHER" id="PTHR38337">
    <property type="entry name" value="AGAP010540-PA"/>
    <property type="match status" value="1"/>
</dbReference>
<feature type="transmembrane region" description="Helical" evidence="1">
    <location>
        <begin position="300"/>
        <end position="326"/>
    </location>
</feature>
<feature type="transmembrane region" description="Helical" evidence="1">
    <location>
        <begin position="483"/>
        <end position="505"/>
    </location>
</feature>
<keyword evidence="1" id="KW-1133">Transmembrane helix</keyword>
<dbReference type="GeneID" id="106811008"/>